<evidence type="ECO:0000259" key="2">
    <source>
        <dbReference type="Pfam" id="PF14129"/>
    </source>
</evidence>
<gene>
    <name evidence="3" type="ORF">H8B04_07350</name>
</gene>
<keyword evidence="4" id="KW-1185">Reference proteome</keyword>
<sequence>MQRLLYSIFISFFLILSCAKSKPSGVVSESKITEILTEVSIVDGYLNTLPSDSAKKVMPVLYDKIFDKYDIDSATFVKNLNFYFGNPNLTDKIYGDINKNLSKYEREFHVEDSIRNAKQQDSMQRVYHMQRIYSRIENLRYYNSSDTGFRNYFDYTRRVLNNTNFDFLNNQFNLIPVPNLTMLDKDSLANYARNFKSPFVFVDTAKNKAIDLTQFKLNSERFINKLNIYNPSVGSYYQAPQQLPTEEPQEVSLDRAAEQLQPVEEPVKVNDEPDATKKDSVREVLRKRRELFKNDRMVKPVKRQLPQ</sequence>
<comment type="caution">
    <text evidence="3">The sequence shown here is derived from an EMBL/GenBank/DDBJ whole genome shotgun (WGS) entry which is preliminary data.</text>
</comment>
<feature type="domain" description="DUF4296" evidence="2">
    <location>
        <begin position="23"/>
        <end position="105"/>
    </location>
</feature>
<reference evidence="3 4" key="1">
    <citation type="submission" date="2020-08" db="EMBL/GenBank/DDBJ databases">
        <title>Sphingobacterium sp. DN04309 isolated from aquaculture water.</title>
        <authorList>
            <person name="Zhang M."/>
        </authorList>
    </citation>
    <scope>NUCLEOTIDE SEQUENCE [LARGE SCALE GENOMIC DNA]</scope>
    <source>
        <strain evidence="3 4">DN04309</strain>
    </source>
</reference>
<feature type="region of interest" description="Disordered" evidence="1">
    <location>
        <begin position="260"/>
        <end position="281"/>
    </location>
</feature>
<dbReference type="InterPro" id="IPR025381">
    <property type="entry name" value="DUF4296"/>
</dbReference>
<name>A0ABR7YDJ1_9SPHI</name>
<evidence type="ECO:0000313" key="3">
    <source>
        <dbReference type="EMBL" id="MBD1429384.1"/>
    </source>
</evidence>
<evidence type="ECO:0000256" key="1">
    <source>
        <dbReference type="SAM" id="MobiDB-lite"/>
    </source>
</evidence>
<organism evidence="3 4">
    <name type="scientific">Sphingobacterium litopenaei</name>
    <dbReference type="NCBI Taxonomy" id="2763500"/>
    <lineage>
        <taxon>Bacteria</taxon>
        <taxon>Pseudomonadati</taxon>
        <taxon>Bacteroidota</taxon>
        <taxon>Sphingobacteriia</taxon>
        <taxon>Sphingobacteriales</taxon>
        <taxon>Sphingobacteriaceae</taxon>
        <taxon>Sphingobacterium</taxon>
    </lineage>
</organism>
<feature type="compositionally biased region" description="Basic and acidic residues" evidence="1">
    <location>
        <begin position="265"/>
        <end position="281"/>
    </location>
</feature>
<protein>
    <submittedName>
        <fullName evidence="3">DUF4296 domain-containing protein</fullName>
    </submittedName>
</protein>
<dbReference type="PROSITE" id="PS51257">
    <property type="entry name" value="PROKAR_LIPOPROTEIN"/>
    <property type="match status" value="1"/>
</dbReference>
<dbReference type="EMBL" id="JACOIJ010000010">
    <property type="protein sequence ID" value="MBD1429384.1"/>
    <property type="molecule type" value="Genomic_DNA"/>
</dbReference>
<dbReference type="RefSeq" id="WP_190301926.1">
    <property type="nucleotide sequence ID" value="NZ_JACOIJ010000010.1"/>
</dbReference>
<accession>A0ABR7YDJ1</accession>
<evidence type="ECO:0000313" key="4">
    <source>
        <dbReference type="Proteomes" id="UP000651271"/>
    </source>
</evidence>
<dbReference type="Pfam" id="PF14129">
    <property type="entry name" value="DUF4296"/>
    <property type="match status" value="1"/>
</dbReference>
<proteinExistence type="predicted"/>
<dbReference type="Proteomes" id="UP000651271">
    <property type="component" value="Unassembled WGS sequence"/>
</dbReference>